<name>A0ABZ1D516_9TREE</name>
<feature type="transmembrane region" description="Helical" evidence="2">
    <location>
        <begin position="181"/>
        <end position="201"/>
    </location>
</feature>
<organism evidence="3 4">
    <name type="scientific">Kwoniella shivajii</name>
    <dbReference type="NCBI Taxonomy" id="564305"/>
    <lineage>
        <taxon>Eukaryota</taxon>
        <taxon>Fungi</taxon>
        <taxon>Dikarya</taxon>
        <taxon>Basidiomycota</taxon>
        <taxon>Agaricomycotina</taxon>
        <taxon>Tremellomycetes</taxon>
        <taxon>Tremellales</taxon>
        <taxon>Cryptococcaceae</taxon>
        <taxon>Kwoniella</taxon>
    </lineage>
</organism>
<protein>
    <submittedName>
        <fullName evidence="3">Uncharacterized protein</fullName>
    </submittedName>
</protein>
<accession>A0ABZ1D516</accession>
<dbReference type="Proteomes" id="UP001329825">
    <property type="component" value="Chromosome 8"/>
</dbReference>
<keyword evidence="2" id="KW-0812">Transmembrane</keyword>
<reference evidence="3 4" key="1">
    <citation type="submission" date="2024-01" db="EMBL/GenBank/DDBJ databases">
        <title>Comparative genomics of Cryptococcus and Kwoniella reveals pathogenesis evolution and contrasting modes of karyotype evolution via chromosome fusion or intercentromeric recombination.</title>
        <authorList>
            <person name="Coelho M.A."/>
            <person name="David-Palma M."/>
            <person name="Shea T."/>
            <person name="Bowers K."/>
            <person name="McGinley-Smith S."/>
            <person name="Mohammad A.W."/>
            <person name="Gnirke A."/>
            <person name="Yurkov A.M."/>
            <person name="Nowrousian M."/>
            <person name="Sun S."/>
            <person name="Cuomo C.A."/>
            <person name="Heitman J."/>
        </authorList>
    </citation>
    <scope>NUCLEOTIDE SEQUENCE [LARGE SCALE GENOMIC DNA]</scope>
    <source>
        <strain evidence="3">CBS 11374</strain>
    </source>
</reference>
<keyword evidence="2" id="KW-1133">Transmembrane helix</keyword>
<evidence type="ECO:0000256" key="1">
    <source>
        <dbReference type="SAM" id="MobiDB-lite"/>
    </source>
</evidence>
<keyword evidence="4" id="KW-1185">Reference proteome</keyword>
<evidence type="ECO:0000256" key="2">
    <source>
        <dbReference type="SAM" id="Phobius"/>
    </source>
</evidence>
<dbReference type="RefSeq" id="XP_062793739.1">
    <property type="nucleotide sequence ID" value="XM_062937688.1"/>
</dbReference>
<feature type="transmembrane region" description="Helical" evidence="2">
    <location>
        <begin position="108"/>
        <end position="128"/>
    </location>
</feature>
<dbReference type="EMBL" id="CP141888">
    <property type="protein sequence ID" value="WRT69000.1"/>
    <property type="molecule type" value="Genomic_DNA"/>
</dbReference>
<feature type="transmembrane region" description="Helical" evidence="2">
    <location>
        <begin position="140"/>
        <end position="160"/>
    </location>
</feature>
<proteinExistence type="predicted"/>
<dbReference type="GeneID" id="87958112"/>
<keyword evidence="2" id="KW-0472">Membrane</keyword>
<feature type="region of interest" description="Disordered" evidence="1">
    <location>
        <begin position="1"/>
        <end position="98"/>
    </location>
</feature>
<feature type="compositionally biased region" description="Basic and acidic residues" evidence="1">
    <location>
        <begin position="44"/>
        <end position="98"/>
    </location>
</feature>
<sequence length="203" mass="22324">MAEQLPKRKTTSKYTAPINGSALPQSESISAMRLPATNGTDCVTTKEDATDGVTTKEDGTDGVITKEDGTDGVTTKEDDGHQDTPKLNGDLKEPTTPEVDEFRVPTEVLLALTSILWAIVLIDHIIFYTDAGFCGAASNVVPFLRLTHIIIATAAGYIHMQPFANVDFSISRLHHRNWVKYFFNGALMYLMWFGAVLFLRVSN</sequence>
<evidence type="ECO:0000313" key="4">
    <source>
        <dbReference type="Proteomes" id="UP001329825"/>
    </source>
</evidence>
<evidence type="ECO:0000313" key="3">
    <source>
        <dbReference type="EMBL" id="WRT69000.1"/>
    </source>
</evidence>
<gene>
    <name evidence="3" type="ORF">IL334_005982</name>
</gene>